<sequence>MRGRAGMAPGRGEWESVLAGHFLLRHLQPEELRRLVAGLTTARHARGATIFQKGDPGDSMMAVLRGRVKICTISSEGRELVLNLIDQGSLFGEIALLDGRPRTADAVAIEDCEVLVLPRSRFMPFLMASPELVARLFSVLCQRLRQTSAHLEDTLLRDAPSRLAGGLLRLSETFGRPGAGGMLLDIRLSQRQIGNLIGISRESINHYLGEWRQAGHIAIEGGMITIRDCHALESIAALDA</sequence>
<evidence type="ECO:0000256" key="1">
    <source>
        <dbReference type="ARBA" id="ARBA00023015"/>
    </source>
</evidence>
<dbReference type="Gene3D" id="1.10.10.10">
    <property type="entry name" value="Winged helix-like DNA-binding domain superfamily/Winged helix DNA-binding domain"/>
    <property type="match status" value="1"/>
</dbReference>
<dbReference type="Gene3D" id="2.60.120.10">
    <property type="entry name" value="Jelly Rolls"/>
    <property type="match status" value="1"/>
</dbReference>
<dbReference type="AlphaFoldDB" id="A0A5M6IQM7"/>
<accession>A0A5M6IQM7</accession>
<proteinExistence type="predicted"/>
<evidence type="ECO:0000256" key="2">
    <source>
        <dbReference type="ARBA" id="ARBA00023125"/>
    </source>
</evidence>
<dbReference type="SMART" id="SM00419">
    <property type="entry name" value="HTH_CRP"/>
    <property type="match status" value="1"/>
</dbReference>
<dbReference type="OrthoDB" id="3525895at2"/>
<dbReference type="PANTHER" id="PTHR24567:SF68">
    <property type="entry name" value="DNA-BINDING TRANSCRIPTIONAL DUAL REGULATOR CRP"/>
    <property type="match status" value="1"/>
</dbReference>
<dbReference type="SUPFAM" id="SSF46785">
    <property type="entry name" value="Winged helix' DNA-binding domain"/>
    <property type="match status" value="1"/>
</dbReference>
<keyword evidence="2" id="KW-0238">DNA-binding</keyword>
<dbReference type="GO" id="GO:0003677">
    <property type="term" value="F:DNA binding"/>
    <property type="evidence" value="ECO:0007669"/>
    <property type="project" value="UniProtKB-KW"/>
</dbReference>
<keyword evidence="1" id="KW-0805">Transcription regulation</keyword>
<dbReference type="PROSITE" id="PS50042">
    <property type="entry name" value="CNMP_BINDING_3"/>
    <property type="match status" value="1"/>
</dbReference>
<dbReference type="GO" id="GO:0005829">
    <property type="term" value="C:cytosol"/>
    <property type="evidence" value="ECO:0007669"/>
    <property type="project" value="TreeGrafter"/>
</dbReference>
<dbReference type="InterPro" id="IPR014710">
    <property type="entry name" value="RmlC-like_jellyroll"/>
</dbReference>
<dbReference type="InterPro" id="IPR036388">
    <property type="entry name" value="WH-like_DNA-bd_sf"/>
</dbReference>
<feature type="domain" description="HTH crp-type" evidence="5">
    <location>
        <begin position="157"/>
        <end position="230"/>
    </location>
</feature>
<dbReference type="Proteomes" id="UP000325255">
    <property type="component" value="Unassembled WGS sequence"/>
</dbReference>
<dbReference type="PROSITE" id="PS00889">
    <property type="entry name" value="CNMP_BINDING_2"/>
    <property type="match status" value="1"/>
</dbReference>
<comment type="caution">
    <text evidence="6">The sequence shown here is derived from an EMBL/GenBank/DDBJ whole genome shotgun (WGS) entry which is preliminary data.</text>
</comment>
<dbReference type="SMART" id="SM00100">
    <property type="entry name" value="cNMP"/>
    <property type="match status" value="1"/>
</dbReference>
<dbReference type="GO" id="GO:0003700">
    <property type="term" value="F:DNA-binding transcription factor activity"/>
    <property type="evidence" value="ECO:0007669"/>
    <property type="project" value="TreeGrafter"/>
</dbReference>
<name>A0A5M6IQM7_9PROT</name>
<feature type="domain" description="Cyclic nucleotide-binding" evidence="4">
    <location>
        <begin position="23"/>
        <end position="143"/>
    </location>
</feature>
<dbReference type="InterPro" id="IPR000595">
    <property type="entry name" value="cNMP-bd_dom"/>
</dbReference>
<reference evidence="6 7" key="1">
    <citation type="submission" date="2019-09" db="EMBL/GenBank/DDBJ databases">
        <title>Genome sequence of Rhodovastum atsumiense, a diverse member of the Acetobacteraceae family of non-sulfur purple photosynthetic bacteria.</title>
        <authorList>
            <person name="Meyer T."/>
            <person name="Kyndt J."/>
        </authorList>
    </citation>
    <scope>NUCLEOTIDE SEQUENCE [LARGE SCALE GENOMIC DNA]</scope>
    <source>
        <strain evidence="6 7">DSM 21279</strain>
    </source>
</reference>
<evidence type="ECO:0000259" key="4">
    <source>
        <dbReference type="PROSITE" id="PS50042"/>
    </source>
</evidence>
<gene>
    <name evidence="6" type="ORF">F1189_22015</name>
</gene>
<evidence type="ECO:0000313" key="7">
    <source>
        <dbReference type="Proteomes" id="UP000325255"/>
    </source>
</evidence>
<organism evidence="6 7">
    <name type="scientific">Rhodovastum atsumiense</name>
    <dbReference type="NCBI Taxonomy" id="504468"/>
    <lineage>
        <taxon>Bacteria</taxon>
        <taxon>Pseudomonadati</taxon>
        <taxon>Pseudomonadota</taxon>
        <taxon>Alphaproteobacteria</taxon>
        <taxon>Acetobacterales</taxon>
        <taxon>Acetobacteraceae</taxon>
        <taxon>Rhodovastum</taxon>
    </lineage>
</organism>
<evidence type="ECO:0000313" key="6">
    <source>
        <dbReference type="EMBL" id="KAA5609868.1"/>
    </source>
</evidence>
<dbReference type="EMBL" id="VWPK01000042">
    <property type="protein sequence ID" value="KAA5609868.1"/>
    <property type="molecule type" value="Genomic_DNA"/>
</dbReference>
<dbReference type="InterPro" id="IPR012318">
    <property type="entry name" value="HTH_CRP"/>
</dbReference>
<keyword evidence="3" id="KW-0804">Transcription</keyword>
<dbReference type="PROSITE" id="PS51063">
    <property type="entry name" value="HTH_CRP_2"/>
    <property type="match status" value="1"/>
</dbReference>
<dbReference type="InterPro" id="IPR036390">
    <property type="entry name" value="WH_DNA-bd_sf"/>
</dbReference>
<evidence type="ECO:0000259" key="5">
    <source>
        <dbReference type="PROSITE" id="PS51063"/>
    </source>
</evidence>
<dbReference type="Pfam" id="PF00027">
    <property type="entry name" value="cNMP_binding"/>
    <property type="match status" value="1"/>
</dbReference>
<evidence type="ECO:0000256" key="3">
    <source>
        <dbReference type="ARBA" id="ARBA00023163"/>
    </source>
</evidence>
<keyword evidence="7" id="KW-1185">Reference proteome</keyword>
<dbReference type="Pfam" id="PF13545">
    <property type="entry name" value="HTH_Crp_2"/>
    <property type="match status" value="1"/>
</dbReference>
<dbReference type="SUPFAM" id="SSF51206">
    <property type="entry name" value="cAMP-binding domain-like"/>
    <property type="match status" value="1"/>
</dbReference>
<dbReference type="PRINTS" id="PR00103">
    <property type="entry name" value="CAMPKINASE"/>
</dbReference>
<dbReference type="InterPro" id="IPR018488">
    <property type="entry name" value="cNMP-bd_CS"/>
</dbReference>
<dbReference type="InterPro" id="IPR018490">
    <property type="entry name" value="cNMP-bd_dom_sf"/>
</dbReference>
<dbReference type="InterPro" id="IPR050397">
    <property type="entry name" value="Env_Response_Regulators"/>
</dbReference>
<protein>
    <submittedName>
        <fullName evidence="6">Crp/Fnr family transcriptional regulator</fullName>
    </submittedName>
</protein>
<dbReference type="PANTHER" id="PTHR24567">
    <property type="entry name" value="CRP FAMILY TRANSCRIPTIONAL REGULATORY PROTEIN"/>
    <property type="match status" value="1"/>
</dbReference>
<dbReference type="CDD" id="cd00038">
    <property type="entry name" value="CAP_ED"/>
    <property type="match status" value="1"/>
</dbReference>